<evidence type="ECO:0000313" key="18">
    <source>
        <dbReference type="Proteomes" id="UP000616769"/>
    </source>
</evidence>
<gene>
    <name evidence="15" type="ORF">QR98_0003700</name>
    <name evidence="14" type="ORF">SSS_6038</name>
</gene>
<reference evidence="17" key="2">
    <citation type="journal article" date="2020" name="PLoS Negl. Trop. Dis.">
        <title>High-quality nuclear genome for Sarcoptes scabiei-A critical resource for a neglected parasite.</title>
        <authorList>
            <person name="Korhonen P.K."/>
            <person name="Gasser R.B."/>
            <person name="Ma G."/>
            <person name="Wang T."/>
            <person name="Stroehlein A.J."/>
            <person name="Young N.D."/>
            <person name="Ang C.S."/>
            <person name="Fernando D.D."/>
            <person name="Lu H.C."/>
            <person name="Taylor S."/>
            <person name="Reynolds S.L."/>
            <person name="Mofiz E."/>
            <person name="Najaraj S.H."/>
            <person name="Gowda H."/>
            <person name="Madugundu A."/>
            <person name="Renuse S."/>
            <person name="Holt D."/>
            <person name="Pandey A."/>
            <person name="Papenfuss A.T."/>
            <person name="Fischer K."/>
        </authorList>
    </citation>
    <scope>NUCLEOTIDE SEQUENCE [LARGE SCALE GENOMIC DNA]</scope>
</reference>
<dbReference type="PROSITE" id="PS00018">
    <property type="entry name" value="EF_HAND_1"/>
    <property type="match status" value="5"/>
</dbReference>
<dbReference type="OrthoDB" id="293868at2759"/>
<dbReference type="InterPro" id="IPR002048">
    <property type="entry name" value="EF_hand_dom"/>
</dbReference>
<dbReference type="GO" id="GO:0005788">
    <property type="term" value="C:endoplasmic reticulum lumen"/>
    <property type="evidence" value="ECO:0007669"/>
    <property type="project" value="UniProtKB-SubCell"/>
</dbReference>
<dbReference type="SUPFAM" id="SSF47473">
    <property type="entry name" value="EF-hand"/>
    <property type="match status" value="2"/>
</dbReference>
<proteinExistence type="predicted"/>
<dbReference type="Gene3D" id="1.10.238.10">
    <property type="entry name" value="EF-hand"/>
    <property type="match status" value="2"/>
</dbReference>
<evidence type="ECO:0000313" key="15">
    <source>
        <dbReference type="EMBL" id="KPL98664.1"/>
    </source>
</evidence>
<keyword evidence="7" id="KW-0325">Glycoprotein</keyword>
<dbReference type="GO" id="GO:0005509">
    <property type="term" value="F:calcium ion binding"/>
    <property type="evidence" value="ECO:0007669"/>
    <property type="project" value="InterPro"/>
</dbReference>
<evidence type="ECO:0000313" key="17">
    <source>
        <dbReference type="Proteomes" id="UP000070412"/>
    </source>
</evidence>
<evidence type="ECO:0000256" key="6">
    <source>
        <dbReference type="ARBA" id="ARBA00022837"/>
    </source>
</evidence>
<evidence type="ECO:0000256" key="10">
    <source>
        <dbReference type="ARBA" id="ARBA00063143"/>
    </source>
</evidence>
<dbReference type="SMART" id="SM00054">
    <property type="entry name" value="EFh"/>
    <property type="match status" value="4"/>
</dbReference>
<evidence type="ECO:0000259" key="13">
    <source>
        <dbReference type="PROSITE" id="PS50222"/>
    </source>
</evidence>
<dbReference type="EnsemblMetazoa" id="SSS_6038s_mrna">
    <property type="protein sequence ID" value="KAF7492641.1"/>
    <property type="gene ID" value="SSS_6038"/>
</dbReference>
<keyword evidence="5" id="KW-0256">Endoplasmic reticulum</keyword>
<keyword evidence="4" id="KW-0677">Repeat</keyword>
<keyword evidence="6" id="KW-0106">Calcium</keyword>
<dbReference type="Pfam" id="PF13499">
    <property type="entry name" value="EF-hand_7"/>
    <property type="match status" value="1"/>
</dbReference>
<dbReference type="VEuPathDB" id="VectorBase:SSCA008739"/>
<dbReference type="PANTHER" id="PTHR10827">
    <property type="entry name" value="RETICULOCALBIN"/>
    <property type="match status" value="1"/>
</dbReference>
<dbReference type="CDD" id="cd16226">
    <property type="entry name" value="EFh_CREC_Calumenin_like"/>
    <property type="match status" value="1"/>
</dbReference>
<evidence type="ECO:0000256" key="3">
    <source>
        <dbReference type="ARBA" id="ARBA00022729"/>
    </source>
</evidence>
<sequence>MILLNQIIIFMLISSTIGYAIPSLDHRNSRIVKKQLSNEEHYQDSDHDGLNDLHNKDFDHEAFLGSEDEAEQFNQLSPEESKSRLSLIVDKIDTNHDGNVTETELKHWIHKSQKRYIYQDLDRQWSIHTDGDQSVQKLSWNDFRNKTYGFLDDIQNPKRTSDDLKTYHDMLRRDERRWLKADLNGDKALDRNEFILFLHPEESEVMYDVVVDETLEDIDRDGDGKISESEYISDMYSPEDSQSSKIAVPEWVTREREQFHSYRDKNNDGYLDRDEIKEWIVPANYDHADAEAKHLMYEADSNKDNILTKDEILDNYDVFVGSQATDFGEALVRHDEF</sequence>
<reference evidence="14" key="3">
    <citation type="submission" date="2020-01" db="EMBL/GenBank/DDBJ databases">
        <authorList>
            <person name="Korhonen P.K.K."/>
            <person name="Guangxu M.G."/>
            <person name="Wang T.W."/>
            <person name="Stroehlein A.J.S."/>
            <person name="Young N.D."/>
            <person name="Ang C.-S.A."/>
            <person name="Fernando D.W.F."/>
            <person name="Lu H.L."/>
            <person name="Taylor S.T."/>
            <person name="Ehtesham M.E.M."/>
            <person name="Najaraj S.H.N."/>
            <person name="Harsha G.H.G."/>
            <person name="Madugundu A.M."/>
            <person name="Renuse S.R."/>
            <person name="Holt D.H."/>
            <person name="Pandey A.P."/>
            <person name="Papenfuss A.P."/>
            <person name="Gasser R.B.G."/>
            <person name="Fischer K.F."/>
        </authorList>
    </citation>
    <scope>NUCLEOTIDE SEQUENCE</scope>
    <source>
        <strain evidence="14">SSS_KF_BRIS2020</strain>
    </source>
</reference>
<dbReference type="InterPro" id="IPR011992">
    <property type="entry name" value="EF-hand-dom_pair"/>
</dbReference>
<dbReference type="PANTHER" id="PTHR10827:SF52">
    <property type="entry name" value="IP16409P"/>
    <property type="match status" value="1"/>
</dbReference>
<feature type="domain" description="EF-hand" evidence="13">
    <location>
        <begin position="206"/>
        <end position="241"/>
    </location>
</feature>
<organism evidence="15 18">
    <name type="scientific">Sarcoptes scabiei</name>
    <name type="common">Itch mite</name>
    <name type="synonym">Acarus scabiei</name>
    <dbReference type="NCBI Taxonomy" id="52283"/>
    <lineage>
        <taxon>Eukaryota</taxon>
        <taxon>Metazoa</taxon>
        <taxon>Ecdysozoa</taxon>
        <taxon>Arthropoda</taxon>
        <taxon>Chelicerata</taxon>
        <taxon>Arachnida</taxon>
        <taxon>Acari</taxon>
        <taxon>Acariformes</taxon>
        <taxon>Sarcoptiformes</taxon>
        <taxon>Astigmata</taxon>
        <taxon>Psoroptidia</taxon>
        <taxon>Sarcoptoidea</taxon>
        <taxon>Sarcoptidae</taxon>
        <taxon>Sarcoptinae</taxon>
        <taxon>Sarcoptes</taxon>
    </lineage>
</organism>
<keyword evidence="2" id="KW-0479">Metal-binding</keyword>
<feature type="chain" id="PRO_5007287245" description="Reticulocalbin-3" evidence="12">
    <location>
        <begin position="19"/>
        <end position="337"/>
    </location>
</feature>
<feature type="domain" description="EF-hand" evidence="13">
    <location>
        <begin position="80"/>
        <end position="115"/>
    </location>
</feature>
<dbReference type="InterPro" id="IPR018247">
    <property type="entry name" value="EF_Hand_1_Ca_BS"/>
</dbReference>
<evidence type="ECO:0000256" key="8">
    <source>
        <dbReference type="ARBA" id="ARBA00023186"/>
    </source>
</evidence>
<evidence type="ECO:0000256" key="9">
    <source>
        <dbReference type="ARBA" id="ARBA00056975"/>
    </source>
</evidence>
<feature type="domain" description="EF-hand" evidence="13">
    <location>
        <begin position="264"/>
        <end position="286"/>
    </location>
</feature>
<keyword evidence="17" id="KW-1185">Reference proteome</keyword>
<comment type="subunit">
    <text evidence="10">Interacts with PCSK6 (immature form including the propeptide); probably involved in the maturation and the secretion of PCSK6.</text>
</comment>
<dbReference type="FunFam" id="1.10.238.10:FF:000090">
    <property type="entry name" value="calumenin isoform X2"/>
    <property type="match status" value="1"/>
</dbReference>
<dbReference type="PROSITE" id="PS50222">
    <property type="entry name" value="EF_HAND_2"/>
    <property type="match status" value="3"/>
</dbReference>
<dbReference type="FunFam" id="1.10.238.10:FF:000104">
    <property type="entry name" value="calumenin isoform X1"/>
    <property type="match status" value="1"/>
</dbReference>
<protein>
    <recommendedName>
        <fullName evidence="11">Reticulocalbin-3</fullName>
    </recommendedName>
</protein>
<accession>A0A131ZT66</accession>
<dbReference type="AlphaFoldDB" id="A0A131ZT66"/>
<feature type="signal peptide" evidence="12">
    <location>
        <begin position="1"/>
        <end position="18"/>
    </location>
</feature>
<dbReference type="GO" id="GO:0015031">
    <property type="term" value="P:protein transport"/>
    <property type="evidence" value="ECO:0007669"/>
    <property type="project" value="UniProtKB-ARBA"/>
</dbReference>
<evidence type="ECO:0000256" key="2">
    <source>
        <dbReference type="ARBA" id="ARBA00022723"/>
    </source>
</evidence>
<dbReference type="Proteomes" id="UP000616769">
    <property type="component" value="Unassembled WGS sequence"/>
</dbReference>
<keyword evidence="8" id="KW-0143">Chaperone</keyword>
<evidence type="ECO:0000313" key="14">
    <source>
        <dbReference type="EMBL" id="KAF7492641.1"/>
    </source>
</evidence>
<name>A0A131ZT66_SARSC</name>
<keyword evidence="3 12" id="KW-0732">Signal</keyword>
<evidence type="ECO:0000256" key="5">
    <source>
        <dbReference type="ARBA" id="ARBA00022824"/>
    </source>
</evidence>
<evidence type="ECO:0000256" key="12">
    <source>
        <dbReference type="SAM" id="SignalP"/>
    </source>
</evidence>
<dbReference type="EMBL" id="WVUK01000056">
    <property type="protein sequence ID" value="KAF7492641.1"/>
    <property type="molecule type" value="Genomic_DNA"/>
</dbReference>
<comment type="subcellular location">
    <subcellularLocation>
        <location evidence="1">Endoplasmic reticulum lumen</location>
    </subcellularLocation>
</comment>
<dbReference type="Pfam" id="PF13202">
    <property type="entry name" value="EF-hand_5"/>
    <property type="match status" value="2"/>
</dbReference>
<evidence type="ECO:0000256" key="1">
    <source>
        <dbReference type="ARBA" id="ARBA00004319"/>
    </source>
</evidence>
<evidence type="ECO:0000256" key="11">
    <source>
        <dbReference type="ARBA" id="ARBA00072696"/>
    </source>
</evidence>
<reference evidence="15 18" key="1">
    <citation type="journal article" date="2015" name="Parasit. Vectors">
        <title>Draft genome of the scabies mite.</title>
        <authorList>
            <person name="Rider S.D.Jr."/>
            <person name="Morgan M.S."/>
            <person name="Arlian L.G."/>
        </authorList>
    </citation>
    <scope>NUCLEOTIDE SEQUENCE [LARGE SCALE GENOMIC DNA]</scope>
    <source>
        <strain evidence="15">Arlian Lab</strain>
    </source>
</reference>
<evidence type="ECO:0000256" key="7">
    <source>
        <dbReference type="ARBA" id="ARBA00023180"/>
    </source>
</evidence>
<evidence type="ECO:0000256" key="4">
    <source>
        <dbReference type="ARBA" id="ARBA00022737"/>
    </source>
</evidence>
<evidence type="ECO:0000313" key="16">
    <source>
        <dbReference type="EnsemblMetazoa" id="KAF7492641.1"/>
    </source>
</evidence>
<dbReference type="EMBL" id="JXLN01000555">
    <property type="protein sequence ID" value="KPL98664.1"/>
    <property type="molecule type" value="Genomic_DNA"/>
</dbReference>
<reference evidence="16" key="4">
    <citation type="submission" date="2022-06" db="UniProtKB">
        <authorList>
            <consortium name="EnsemblMetazoa"/>
        </authorList>
    </citation>
    <scope>IDENTIFICATION</scope>
</reference>
<dbReference type="Proteomes" id="UP000070412">
    <property type="component" value="Unassembled WGS sequence"/>
</dbReference>
<comment type="function">
    <text evidence="9">Probable molecular chaperone assisting protein biosynthesis and transport in the endoplasmic reticulum. Required for the proper biosynthesis and transport of pulmonary surfactant-associated protein A/SP-A, pulmonary surfactant-associated protein D/SP-D and the lipid transporter ABCA3. By regulating both the proper expression and the degradation through the endoplasmic reticulum-associated protein degradation pathway of these proteins plays a crucial role in pulmonary surfactant homeostasis. Has an anti-fibrotic activity by negatively regulating the secretion of type I and type III collagens. This calcium-binding protein also transiently associates with immature PCSK6 and regulates its secretion.</text>
</comment>